<keyword evidence="1" id="KW-0732">Signal</keyword>
<proteinExistence type="predicted"/>
<dbReference type="GO" id="GO:0030975">
    <property type="term" value="F:thiamine binding"/>
    <property type="evidence" value="ECO:0007669"/>
    <property type="project" value="TreeGrafter"/>
</dbReference>
<keyword evidence="3" id="KW-1185">Reference proteome</keyword>
<gene>
    <name evidence="2" type="ORF">EW093_11745</name>
</gene>
<protein>
    <submittedName>
        <fullName evidence="2">ABC transporter substrate-binding protein</fullName>
    </submittedName>
</protein>
<accession>A0A5C1QFE4</accession>
<evidence type="ECO:0000313" key="2">
    <source>
        <dbReference type="EMBL" id="QEN05354.1"/>
    </source>
</evidence>
<dbReference type="GO" id="GO:0030288">
    <property type="term" value="C:outer membrane-bounded periplasmic space"/>
    <property type="evidence" value="ECO:0007669"/>
    <property type="project" value="TreeGrafter"/>
</dbReference>
<dbReference type="PANTHER" id="PTHR30006">
    <property type="entry name" value="THIAMINE-BINDING PERIPLASMIC PROTEIN-RELATED"/>
    <property type="match status" value="1"/>
</dbReference>
<reference evidence="2 3" key="2">
    <citation type="submission" date="2019-09" db="EMBL/GenBank/DDBJ databases">
        <title>Complete Genome Sequence and Methylome Analysis of free living Spirochaetas.</title>
        <authorList>
            <person name="Leshcheva N."/>
            <person name="Mikheeva N."/>
        </authorList>
    </citation>
    <scope>NUCLEOTIDE SEQUENCE [LARGE SCALE GENOMIC DNA]</scope>
    <source>
        <strain evidence="2 3">P</strain>
    </source>
</reference>
<dbReference type="EMBL" id="CP035807">
    <property type="protein sequence ID" value="QEN05354.1"/>
    <property type="molecule type" value="Genomic_DNA"/>
</dbReference>
<dbReference type="Gene3D" id="3.40.190.10">
    <property type="entry name" value="Periplasmic binding protein-like II"/>
    <property type="match status" value="2"/>
</dbReference>
<dbReference type="Proteomes" id="UP000323824">
    <property type="component" value="Chromosome"/>
</dbReference>
<dbReference type="AlphaFoldDB" id="A0A5C1QFE4"/>
<dbReference type="Pfam" id="PF13343">
    <property type="entry name" value="SBP_bac_6"/>
    <property type="match status" value="1"/>
</dbReference>
<organism evidence="2 3">
    <name type="scientific">Thiospirochaeta perfilievii</name>
    <dbReference type="NCBI Taxonomy" id="252967"/>
    <lineage>
        <taxon>Bacteria</taxon>
        <taxon>Pseudomonadati</taxon>
        <taxon>Spirochaetota</taxon>
        <taxon>Spirochaetia</taxon>
        <taxon>Spirochaetales</taxon>
        <taxon>Spirochaetaceae</taxon>
        <taxon>Thiospirochaeta</taxon>
    </lineage>
</organism>
<reference evidence="2 3" key="1">
    <citation type="submission" date="2019-02" db="EMBL/GenBank/DDBJ databases">
        <authorList>
            <person name="Fomenkov A."/>
            <person name="Dubinina G."/>
            <person name="Grabovich M."/>
            <person name="Vincze T."/>
            <person name="Roberts R.J."/>
        </authorList>
    </citation>
    <scope>NUCLEOTIDE SEQUENCE [LARGE SCALE GENOMIC DNA]</scope>
    <source>
        <strain evidence="2 3">P</strain>
    </source>
</reference>
<dbReference type="OrthoDB" id="9766989at2"/>
<dbReference type="KEGG" id="sper:EW093_11745"/>
<sequence length="280" mass="31931">MKVRFRGISWLEDEVRDAKDETEIPDLFISAGFELFFDKKLIGKYRDQGLFHDMSSLDSFNSCYSGLDLKDPKGNYSILASVPAIFLVNTEELNGRKRPETWDQLLSDDFINSIALPVEDLDLFNAVLLTLYKEKGSEAIKSLGRNMLSSMHPAQMVKNSGKSEDKPAVTVLPWFFTKMVFPGTSLEVVWPTDGAILSPVFIAAKKDKKNELEDIVHYFESESVGEILRDKGYFPSVNPNIDNRIPKDNKFRFLGWDFIYNNDITEIINICMDLFNKAVI</sequence>
<evidence type="ECO:0000313" key="3">
    <source>
        <dbReference type="Proteomes" id="UP000323824"/>
    </source>
</evidence>
<name>A0A5C1QFE4_9SPIO</name>
<dbReference type="PANTHER" id="PTHR30006:SF2">
    <property type="entry name" value="ABC TRANSPORTER SUBSTRATE-BINDING PROTEIN"/>
    <property type="match status" value="1"/>
</dbReference>
<dbReference type="GO" id="GO:0015888">
    <property type="term" value="P:thiamine transport"/>
    <property type="evidence" value="ECO:0007669"/>
    <property type="project" value="TreeGrafter"/>
</dbReference>
<evidence type="ECO:0000256" key="1">
    <source>
        <dbReference type="ARBA" id="ARBA00022729"/>
    </source>
</evidence>
<dbReference type="GO" id="GO:0030976">
    <property type="term" value="F:thiamine pyrophosphate binding"/>
    <property type="evidence" value="ECO:0007669"/>
    <property type="project" value="TreeGrafter"/>
</dbReference>
<dbReference type="SUPFAM" id="SSF53850">
    <property type="entry name" value="Periplasmic binding protein-like II"/>
    <property type="match status" value="1"/>
</dbReference>